<dbReference type="CDD" id="cd03214">
    <property type="entry name" value="ABC_Iron-Siderophores_B12_Hemin"/>
    <property type="match status" value="1"/>
</dbReference>
<dbReference type="AlphaFoldDB" id="A0A4Y4D559"/>
<gene>
    <name evidence="5" type="ORF">KVA01_18910</name>
</gene>
<dbReference type="SUPFAM" id="SSF52540">
    <property type="entry name" value="P-loop containing nucleoside triphosphate hydrolases"/>
    <property type="match status" value="1"/>
</dbReference>
<dbReference type="STRING" id="1272.GCA_900014985_02284"/>
<comment type="caution">
    <text evidence="5">The sequence shown here is derived from an EMBL/GenBank/DDBJ whole genome shotgun (WGS) entry which is preliminary data.</text>
</comment>
<name>A0A4Y4D559_KOCVA</name>
<reference evidence="5 6" key="1">
    <citation type="submission" date="2019-06" db="EMBL/GenBank/DDBJ databases">
        <title>Whole genome shotgun sequence of Kocuria varians NBRC 15358.</title>
        <authorList>
            <person name="Hosoyama A."/>
            <person name="Uohara A."/>
            <person name="Ohji S."/>
            <person name="Ichikawa N."/>
        </authorList>
    </citation>
    <scope>NUCLEOTIDE SEQUENCE [LARGE SCALE GENOMIC DNA]</scope>
    <source>
        <strain evidence="5 6">NBRC 15358</strain>
    </source>
</reference>
<dbReference type="GO" id="GO:0005524">
    <property type="term" value="F:ATP binding"/>
    <property type="evidence" value="ECO:0007669"/>
    <property type="project" value="UniProtKB-KW"/>
</dbReference>
<evidence type="ECO:0000259" key="4">
    <source>
        <dbReference type="PROSITE" id="PS50893"/>
    </source>
</evidence>
<proteinExistence type="predicted"/>
<sequence>MTARHQGPVGRDTAALVVDPSEVAPAVGSGPAPEHVAPAMHGTTATPRDAPAPEDGLELRGLRLDVAGRTVVPDLSLRVAPGDVVGLVGPNGCGKSTVLKALYRALKPCGGAVMVDGDPLHSLRFRDSAARIAALPQEERGELDFLVGEVVRLGATANPATPREDLDDVARTAMERAGVAELAARSVLSLSGGERQRVLIARTLAQRTRYLLLDEPTNHLDLRHQSDLVRTIRGTTTERPGVLMALRDLNLAAALCDRVVVVDAGRIVADAPPHEALHPETVERVYGVRPVLITRPDTGAPHLLFPITREDPS</sequence>
<dbReference type="Proteomes" id="UP000315730">
    <property type="component" value="Unassembled WGS sequence"/>
</dbReference>
<dbReference type="EMBL" id="BJNW01000016">
    <property type="protein sequence ID" value="GEC99736.1"/>
    <property type="molecule type" value="Genomic_DNA"/>
</dbReference>
<keyword evidence="6" id="KW-1185">Reference proteome</keyword>
<evidence type="ECO:0000256" key="3">
    <source>
        <dbReference type="SAM" id="MobiDB-lite"/>
    </source>
</evidence>
<keyword evidence="1" id="KW-0547">Nucleotide-binding</keyword>
<dbReference type="PROSITE" id="PS00211">
    <property type="entry name" value="ABC_TRANSPORTER_1"/>
    <property type="match status" value="1"/>
</dbReference>
<evidence type="ECO:0000313" key="6">
    <source>
        <dbReference type="Proteomes" id="UP000315730"/>
    </source>
</evidence>
<feature type="region of interest" description="Disordered" evidence="3">
    <location>
        <begin position="23"/>
        <end position="52"/>
    </location>
</feature>
<dbReference type="InterPro" id="IPR027417">
    <property type="entry name" value="P-loop_NTPase"/>
</dbReference>
<evidence type="ECO:0000256" key="2">
    <source>
        <dbReference type="ARBA" id="ARBA00022840"/>
    </source>
</evidence>
<dbReference type="GO" id="GO:0016887">
    <property type="term" value="F:ATP hydrolysis activity"/>
    <property type="evidence" value="ECO:0007669"/>
    <property type="project" value="InterPro"/>
</dbReference>
<feature type="domain" description="ABC transporter" evidence="4">
    <location>
        <begin position="57"/>
        <end position="289"/>
    </location>
</feature>
<accession>A0A4Y4D559</accession>
<dbReference type="InterPro" id="IPR003439">
    <property type="entry name" value="ABC_transporter-like_ATP-bd"/>
</dbReference>
<dbReference type="Pfam" id="PF00005">
    <property type="entry name" value="ABC_tran"/>
    <property type="match status" value="1"/>
</dbReference>
<dbReference type="InterPro" id="IPR017871">
    <property type="entry name" value="ABC_transporter-like_CS"/>
</dbReference>
<dbReference type="InterPro" id="IPR003593">
    <property type="entry name" value="AAA+_ATPase"/>
</dbReference>
<dbReference type="RefSeq" id="WP_233438831.1">
    <property type="nucleotide sequence ID" value="NZ_BJNW01000016.1"/>
</dbReference>
<evidence type="ECO:0000256" key="1">
    <source>
        <dbReference type="ARBA" id="ARBA00022741"/>
    </source>
</evidence>
<dbReference type="SMART" id="SM00382">
    <property type="entry name" value="AAA"/>
    <property type="match status" value="1"/>
</dbReference>
<dbReference type="PANTHER" id="PTHR42794">
    <property type="entry name" value="HEMIN IMPORT ATP-BINDING PROTEIN HMUV"/>
    <property type="match status" value="1"/>
</dbReference>
<dbReference type="PROSITE" id="PS50893">
    <property type="entry name" value="ABC_TRANSPORTER_2"/>
    <property type="match status" value="1"/>
</dbReference>
<protein>
    <submittedName>
        <fullName evidence="5">ABC transporter ATP-binding protein</fullName>
    </submittedName>
</protein>
<evidence type="ECO:0000313" key="5">
    <source>
        <dbReference type="EMBL" id="GEC99736.1"/>
    </source>
</evidence>
<keyword evidence="2 5" id="KW-0067">ATP-binding</keyword>
<dbReference type="PANTHER" id="PTHR42794:SF2">
    <property type="entry name" value="ABC TRANSPORTER ATP-BINDING PROTEIN"/>
    <property type="match status" value="1"/>
</dbReference>
<dbReference type="Gene3D" id="3.40.50.300">
    <property type="entry name" value="P-loop containing nucleotide triphosphate hydrolases"/>
    <property type="match status" value="1"/>
</dbReference>
<organism evidence="5 6">
    <name type="scientific">Kocuria varians</name>
    <name type="common">Micrococcus varians</name>
    <dbReference type="NCBI Taxonomy" id="1272"/>
    <lineage>
        <taxon>Bacteria</taxon>
        <taxon>Bacillati</taxon>
        <taxon>Actinomycetota</taxon>
        <taxon>Actinomycetes</taxon>
        <taxon>Micrococcales</taxon>
        <taxon>Micrococcaceae</taxon>
        <taxon>Kocuria</taxon>
    </lineage>
</organism>